<keyword evidence="5" id="KW-1185">Reference proteome</keyword>
<evidence type="ECO:0000256" key="2">
    <source>
        <dbReference type="ARBA" id="ARBA00023098"/>
    </source>
</evidence>
<evidence type="ECO:0000256" key="3">
    <source>
        <dbReference type="ARBA" id="ARBA00023239"/>
    </source>
</evidence>
<dbReference type="Proteomes" id="UP001299046">
    <property type="component" value="Unassembled WGS sequence"/>
</dbReference>
<organism evidence="4 5">
    <name type="scientific">[Mycobacterium] zoologicum</name>
    <dbReference type="NCBI Taxonomy" id="2872311"/>
    <lineage>
        <taxon>Bacteria</taxon>
        <taxon>Bacillati</taxon>
        <taxon>Actinomycetota</taxon>
        <taxon>Actinomycetes</taxon>
        <taxon>Mycobacteriales</taxon>
        <taxon>Mycobacteriaceae</taxon>
        <taxon>Mycolicibacter</taxon>
    </lineage>
</organism>
<keyword evidence="2" id="KW-0443">Lipid metabolism</keyword>
<sequence>MREFVEIRPSQQLPGVATLVLSRPPANALTRQVYREIAEAAAEISGRDDVVAVVMSGGHEVFCAGDDAPELGTLNAAEAEVFTRVRRDAVRAVASIAKPTVAAVTGYALGSGLALALAADWRISGDNAKFGATEILAGKVPDAAGLAWMARTVGVSRAKELAYSGRFFDAEEALALGLIDELVAPDGVYDAAIAWAGRFVDSSPAALAAVKAMFADAGH</sequence>
<dbReference type="Pfam" id="PF00378">
    <property type="entry name" value="ECH_1"/>
    <property type="match status" value="1"/>
</dbReference>
<dbReference type="PANTHER" id="PTHR11941:SF169">
    <property type="entry name" value="(7AS)-7A-METHYL-1,5-DIOXO-2,3,5,6,7,7A-HEXAHYDRO-1H-INDENE-CARBOXYL-COA HYDROLASE"/>
    <property type="match status" value="1"/>
</dbReference>
<dbReference type="RefSeq" id="WP_224861500.1">
    <property type="nucleotide sequence ID" value="NZ_JAYJJS010000025.1"/>
</dbReference>
<evidence type="ECO:0000313" key="4">
    <source>
        <dbReference type="EMBL" id="MEB3051525.1"/>
    </source>
</evidence>
<dbReference type="EC" id="4.2.1.17" evidence="4"/>
<protein>
    <submittedName>
        <fullName evidence="4">Enoyl-CoA hydratase</fullName>
        <ecNumber evidence="4">4.2.1.17</ecNumber>
    </submittedName>
</protein>
<name>A0ABU5YNQ3_9MYCO</name>
<dbReference type="CDD" id="cd06558">
    <property type="entry name" value="crotonase-like"/>
    <property type="match status" value="1"/>
</dbReference>
<proteinExistence type="inferred from homology"/>
<reference evidence="4 5" key="1">
    <citation type="submission" date="2023-12" db="EMBL/GenBank/DDBJ databases">
        <title>Description of new species of Mycobacterium terrae complex isolated from sewage at the Sao Paulo Zoological Park Foundation in Brazil.</title>
        <authorList>
            <person name="Romagnoli C.L."/>
            <person name="Conceicao E.C."/>
            <person name="Machado E."/>
            <person name="Barreto L.B.P.F."/>
            <person name="Sharma A."/>
            <person name="Silva N.M."/>
            <person name="Marques L.E."/>
            <person name="Juliana M.A."/>
            <person name="Lourenco M.C.S."/>
            <person name="Digiampietri L.A."/>
            <person name="Suffys P.N."/>
            <person name="Viana-Niero C."/>
        </authorList>
    </citation>
    <scope>NUCLEOTIDE SEQUENCE [LARGE SCALE GENOMIC DNA]</scope>
    <source>
        <strain evidence="4 5">MYC123</strain>
    </source>
</reference>
<dbReference type="PANTHER" id="PTHR11941">
    <property type="entry name" value="ENOYL-COA HYDRATASE-RELATED"/>
    <property type="match status" value="1"/>
</dbReference>
<dbReference type="Gene3D" id="3.90.226.10">
    <property type="entry name" value="2-enoyl-CoA Hydratase, Chain A, domain 1"/>
    <property type="match status" value="1"/>
</dbReference>
<comment type="similarity">
    <text evidence="1">Belongs to the enoyl-CoA hydratase/isomerase family.</text>
</comment>
<keyword evidence="3 4" id="KW-0456">Lyase</keyword>
<evidence type="ECO:0000313" key="5">
    <source>
        <dbReference type="Proteomes" id="UP001299046"/>
    </source>
</evidence>
<comment type="caution">
    <text evidence="4">The sequence shown here is derived from an EMBL/GenBank/DDBJ whole genome shotgun (WGS) entry which is preliminary data.</text>
</comment>
<dbReference type="NCBIfam" id="NF004524">
    <property type="entry name" value="PRK05869.1"/>
    <property type="match status" value="1"/>
</dbReference>
<dbReference type="EMBL" id="JAYJJT010000022">
    <property type="protein sequence ID" value="MEB3051525.1"/>
    <property type="molecule type" value="Genomic_DNA"/>
</dbReference>
<accession>A0ABU5YNQ3</accession>
<dbReference type="InterPro" id="IPR029045">
    <property type="entry name" value="ClpP/crotonase-like_dom_sf"/>
</dbReference>
<dbReference type="InterPro" id="IPR001753">
    <property type="entry name" value="Enoyl-CoA_hydra/iso"/>
</dbReference>
<evidence type="ECO:0000256" key="1">
    <source>
        <dbReference type="ARBA" id="ARBA00005254"/>
    </source>
</evidence>
<gene>
    <name evidence="4" type="ORF">KV112_17575</name>
</gene>
<dbReference type="GO" id="GO:0004300">
    <property type="term" value="F:enoyl-CoA hydratase activity"/>
    <property type="evidence" value="ECO:0007669"/>
    <property type="project" value="UniProtKB-EC"/>
</dbReference>
<dbReference type="SUPFAM" id="SSF52096">
    <property type="entry name" value="ClpP/crotonase"/>
    <property type="match status" value="1"/>
</dbReference>